<accession>A0A0M2KHG5</accession>
<keyword evidence="3" id="KW-1185">Reference proteome</keyword>
<dbReference type="Proteomes" id="UP000033924">
    <property type="component" value="Unassembled WGS sequence"/>
</dbReference>
<keyword evidence="1" id="KW-0732">Signal</keyword>
<gene>
    <name evidence="2" type="ORF">SY86_16555</name>
</gene>
<evidence type="ECO:0000256" key="1">
    <source>
        <dbReference type="SAM" id="SignalP"/>
    </source>
</evidence>
<name>A0A0M2KHG5_9GAMM</name>
<feature type="signal peptide" evidence="1">
    <location>
        <begin position="1"/>
        <end position="19"/>
    </location>
</feature>
<comment type="caution">
    <text evidence="2">The sequence shown here is derived from an EMBL/GenBank/DDBJ whole genome shotgun (WGS) entry which is preliminary data.</text>
</comment>
<evidence type="ECO:0000313" key="3">
    <source>
        <dbReference type="Proteomes" id="UP000033924"/>
    </source>
</evidence>
<dbReference type="PATRIC" id="fig|65700.7.peg.4154"/>
<evidence type="ECO:0000313" key="2">
    <source>
        <dbReference type="EMBL" id="KKF36683.1"/>
    </source>
</evidence>
<feature type="chain" id="PRO_5005635830" evidence="1">
    <location>
        <begin position="20"/>
        <end position="121"/>
    </location>
</feature>
<dbReference type="AlphaFoldDB" id="A0A0M2KHG5"/>
<protein>
    <submittedName>
        <fullName evidence="2">Uncharacterized protein</fullName>
    </submittedName>
</protein>
<reference evidence="2 3" key="1">
    <citation type="submission" date="2015-01" db="EMBL/GenBank/DDBJ databases">
        <title>Erwinia tracheiphila.</title>
        <authorList>
            <person name="Shapiro L.R."/>
        </authorList>
    </citation>
    <scope>NUCLEOTIDE SEQUENCE [LARGE SCALE GENOMIC DNA]</scope>
    <source>
        <strain evidence="2 3">BuffGH</strain>
    </source>
</reference>
<proteinExistence type="predicted"/>
<sequence>MNIRMFLVAPVLFSLSVNADEFPDTTNTVLMSMVNLNKSANSVRFYASPRELNYISSCMKANHDHKTQDVYIIKPAAFTVREFSDDHCFDYIASENFRIKQLGPSASVFLNGKKPLIKYYK</sequence>
<organism evidence="2 3">
    <name type="scientific">Erwinia tracheiphila</name>
    <dbReference type="NCBI Taxonomy" id="65700"/>
    <lineage>
        <taxon>Bacteria</taxon>
        <taxon>Pseudomonadati</taxon>
        <taxon>Pseudomonadota</taxon>
        <taxon>Gammaproteobacteria</taxon>
        <taxon>Enterobacterales</taxon>
        <taxon>Erwiniaceae</taxon>
        <taxon>Erwinia</taxon>
    </lineage>
</organism>
<dbReference type="EMBL" id="JXNU01000003">
    <property type="protein sequence ID" value="KKF36683.1"/>
    <property type="molecule type" value="Genomic_DNA"/>
</dbReference>